<feature type="transmembrane region" description="Helical" evidence="1">
    <location>
        <begin position="20"/>
        <end position="40"/>
    </location>
</feature>
<dbReference type="EMBL" id="BMOC01000009">
    <property type="protein sequence ID" value="GGJ07679.1"/>
    <property type="molecule type" value="Genomic_DNA"/>
</dbReference>
<evidence type="ECO:0000313" key="3">
    <source>
        <dbReference type="Proteomes" id="UP000653099"/>
    </source>
</evidence>
<organism evidence="2 3">
    <name type="scientific">Halobellus salinus</name>
    <dbReference type="NCBI Taxonomy" id="931585"/>
    <lineage>
        <taxon>Archaea</taxon>
        <taxon>Methanobacteriati</taxon>
        <taxon>Methanobacteriota</taxon>
        <taxon>Stenosarchaea group</taxon>
        <taxon>Halobacteria</taxon>
        <taxon>Halobacteriales</taxon>
        <taxon>Haloferacaceae</taxon>
        <taxon>Halobellus</taxon>
    </lineage>
</organism>
<gene>
    <name evidence="2" type="ORF">GCM10008995_16950</name>
</gene>
<evidence type="ECO:0000313" key="2">
    <source>
        <dbReference type="EMBL" id="GGJ07679.1"/>
    </source>
</evidence>
<proteinExistence type="predicted"/>
<reference evidence="2" key="1">
    <citation type="journal article" date="2014" name="Int. J. Syst. Evol. Microbiol.">
        <title>Complete genome sequence of Corynebacterium casei LMG S-19264T (=DSM 44701T), isolated from a smear-ripened cheese.</title>
        <authorList>
            <consortium name="US DOE Joint Genome Institute (JGI-PGF)"/>
            <person name="Walter F."/>
            <person name="Albersmeier A."/>
            <person name="Kalinowski J."/>
            <person name="Ruckert C."/>
        </authorList>
    </citation>
    <scope>NUCLEOTIDE SEQUENCE</scope>
    <source>
        <strain evidence="2">JCM 14359</strain>
    </source>
</reference>
<dbReference type="Proteomes" id="UP000653099">
    <property type="component" value="Unassembled WGS sequence"/>
</dbReference>
<name>A0A830ENC5_9EURY</name>
<dbReference type="RefSeq" id="WP_188786962.1">
    <property type="nucleotide sequence ID" value="NZ_BMOC01000009.1"/>
</dbReference>
<dbReference type="AlphaFoldDB" id="A0A830ENC5"/>
<sequence length="146" mass="15336">MVSIVGVFVDVVNTLDLGSGAAVLGFLGIAAALFGLRARLDNANRPVSGRTATALFGVLTTVAIAILVVDVVTGGLAYELSPETRIEVTDNARQNPVAASVVVTNPTPLPERVDTPHYEACAAGDWSEITVPPNRGRRNARRSERT</sequence>
<keyword evidence="1" id="KW-0472">Membrane</keyword>
<keyword evidence="3" id="KW-1185">Reference proteome</keyword>
<dbReference type="OrthoDB" id="343036at2157"/>
<keyword evidence="1" id="KW-0812">Transmembrane</keyword>
<accession>A0A830ENC5</accession>
<reference evidence="2" key="2">
    <citation type="submission" date="2020-09" db="EMBL/GenBank/DDBJ databases">
        <authorList>
            <person name="Sun Q."/>
            <person name="Ohkuma M."/>
        </authorList>
    </citation>
    <scope>NUCLEOTIDE SEQUENCE</scope>
    <source>
        <strain evidence="2">JCM 14359</strain>
    </source>
</reference>
<comment type="caution">
    <text evidence="2">The sequence shown here is derived from an EMBL/GenBank/DDBJ whole genome shotgun (WGS) entry which is preliminary data.</text>
</comment>
<evidence type="ECO:0000256" key="1">
    <source>
        <dbReference type="SAM" id="Phobius"/>
    </source>
</evidence>
<protein>
    <submittedName>
        <fullName evidence="2">Uncharacterized protein</fullName>
    </submittedName>
</protein>
<feature type="transmembrane region" description="Helical" evidence="1">
    <location>
        <begin position="52"/>
        <end position="78"/>
    </location>
</feature>
<keyword evidence="1" id="KW-1133">Transmembrane helix</keyword>